<reference evidence="2 3" key="1">
    <citation type="journal article" date="2019" name="Nat. Plants">
        <title>Genome sequencing of Musa balbisiana reveals subgenome evolution and function divergence in polyploid bananas.</title>
        <authorList>
            <person name="Yao X."/>
        </authorList>
    </citation>
    <scope>NUCLEOTIDE SEQUENCE [LARGE SCALE GENOMIC DNA]</scope>
    <source>
        <strain evidence="3">cv. DH-PKW</strain>
        <tissue evidence="2">Leaves</tissue>
    </source>
</reference>
<comment type="caution">
    <text evidence="2">The sequence shown here is derived from an EMBL/GenBank/DDBJ whole genome shotgun (WGS) entry which is preliminary data.</text>
</comment>
<accession>A0A4S8J0Y8</accession>
<keyword evidence="3" id="KW-1185">Reference proteome</keyword>
<protein>
    <submittedName>
        <fullName evidence="2">Uncharacterized protein</fullName>
    </submittedName>
</protein>
<evidence type="ECO:0000256" key="1">
    <source>
        <dbReference type="SAM" id="MobiDB-lite"/>
    </source>
</evidence>
<gene>
    <name evidence="2" type="ORF">C4D60_Mb10t26910</name>
</gene>
<feature type="compositionally biased region" description="Polar residues" evidence="1">
    <location>
        <begin position="90"/>
        <end position="107"/>
    </location>
</feature>
<feature type="region of interest" description="Disordered" evidence="1">
    <location>
        <begin position="68"/>
        <end position="111"/>
    </location>
</feature>
<organism evidence="2 3">
    <name type="scientific">Musa balbisiana</name>
    <name type="common">Banana</name>
    <dbReference type="NCBI Taxonomy" id="52838"/>
    <lineage>
        <taxon>Eukaryota</taxon>
        <taxon>Viridiplantae</taxon>
        <taxon>Streptophyta</taxon>
        <taxon>Embryophyta</taxon>
        <taxon>Tracheophyta</taxon>
        <taxon>Spermatophyta</taxon>
        <taxon>Magnoliopsida</taxon>
        <taxon>Liliopsida</taxon>
        <taxon>Zingiberales</taxon>
        <taxon>Musaceae</taxon>
        <taxon>Musa</taxon>
    </lineage>
</organism>
<dbReference type="EMBL" id="PYDT01000008">
    <property type="protein sequence ID" value="THU54609.1"/>
    <property type="molecule type" value="Genomic_DNA"/>
</dbReference>
<evidence type="ECO:0000313" key="2">
    <source>
        <dbReference type="EMBL" id="THU54609.1"/>
    </source>
</evidence>
<proteinExistence type="predicted"/>
<name>A0A4S8J0Y8_MUSBA</name>
<dbReference type="Proteomes" id="UP000317650">
    <property type="component" value="Chromosome 10"/>
</dbReference>
<dbReference type="AlphaFoldDB" id="A0A4S8J0Y8"/>
<sequence length="381" mass="41397">MGSCRRLALVVGDGLSDGLTVSAFPRQGKSAKRIRNFGKRIGSEGWERGSRPEPVGCRRTARAALAVRAGHRVPAGGRTGNGPLGGLPRASNSRLRTGQNSPKTGQNWPFLPARASGERRTASEAWGGTFPAIQKPHPALCHQGAEADVKKKQARALRPRLAVFCATVRERGRDRDGGTCSTLLRGRRRRHCSSDRSIACQSVPHRTEVARSLVLQQHKAKVYGSDRQEASTKCSARSCIAELSATARDARTTPHLDTSAQGISLLELYRGSFLQVAAQRLQKIFIYCLSKEEEYKAIYRASKPQLLIGLLLKTLTQVKKKQARALRPRLAVFCATVRERGRDRDGARAAHCFEVAVAGTAAATAALHASLCLIEPKSLAR</sequence>
<evidence type="ECO:0000313" key="3">
    <source>
        <dbReference type="Proteomes" id="UP000317650"/>
    </source>
</evidence>